<dbReference type="PANTHER" id="PTHR46312">
    <property type="entry name" value="NACHT DOMAIN-CONTAINING PROTEIN"/>
    <property type="match status" value="1"/>
</dbReference>
<evidence type="ECO:0000313" key="3">
    <source>
        <dbReference type="Proteomes" id="UP000027135"/>
    </source>
</evidence>
<dbReference type="Pfam" id="PF05729">
    <property type="entry name" value="NACHT"/>
    <property type="match status" value="1"/>
</dbReference>
<dbReference type="PANTHER" id="PTHR46312:SF2">
    <property type="entry name" value="NUCLEOTIDE-BINDING OLIGOMERIZATION DOMAIN-CONTAINING PROTEIN 2-LIKE"/>
    <property type="match status" value="1"/>
</dbReference>
<dbReference type="SUPFAM" id="SSF52540">
    <property type="entry name" value="P-loop containing nucleoside triphosphate hydrolases"/>
    <property type="match status" value="1"/>
</dbReference>
<accession>A0A067QHP5</accession>
<dbReference type="eggNOG" id="ENOG502SD1W">
    <property type="taxonomic scope" value="Eukaryota"/>
</dbReference>
<sequence>MFCKNVHWIHKKGDFFVWRDSSSDIDVIRKYIDKTKCESYDVRSIMEHNDSTMLLAAEPGMGKSTFLSHMEHEIKKWEPSMWVLRLNLNDHTISLERAEFEGECINKYKEFLWEAAHSKEQNALELEKNIFLHALEKTGNVVVILDGFDEISPDYCRKVEMLIRGIRNKMASKIWVSSRASYQMNLEKILKKFAFTLRPFTIQNHITFLELFWNKTNGELKKGSLRYFAEKLLRSTSKNFSDKDGNFTGIPLHTMMLAEAFENEAKNYCLNGKVDLPENFNLLDLFRKFTEKKCDIYLGEKNAMDCTKPNTKEERQNYVKKHDSSVSVVVLPRRTQSAPGYRSYHLLAKSKEIT</sequence>
<name>A0A067QHP5_ZOONE</name>
<dbReference type="Gene3D" id="3.40.50.300">
    <property type="entry name" value="P-loop containing nucleotide triphosphate hydrolases"/>
    <property type="match status" value="1"/>
</dbReference>
<evidence type="ECO:0000313" key="2">
    <source>
        <dbReference type="EMBL" id="KDR06089.1"/>
    </source>
</evidence>
<dbReference type="STRING" id="136037.A0A067QHP5"/>
<evidence type="ECO:0000259" key="1">
    <source>
        <dbReference type="Pfam" id="PF05729"/>
    </source>
</evidence>
<organism evidence="2 3">
    <name type="scientific">Zootermopsis nevadensis</name>
    <name type="common">Dampwood termite</name>
    <dbReference type="NCBI Taxonomy" id="136037"/>
    <lineage>
        <taxon>Eukaryota</taxon>
        <taxon>Metazoa</taxon>
        <taxon>Ecdysozoa</taxon>
        <taxon>Arthropoda</taxon>
        <taxon>Hexapoda</taxon>
        <taxon>Insecta</taxon>
        <taxon>Pterygota</taxon>
        <taxon>Neoptera</taxon>
        <taxon>Polyneoptera</taxon>
        <taxon>Dictyoptera</taxon>
        <taxon>Blattodea</taxon>
        <taxon>Blattoidea</taxon>
        <taxon>Termitoidae</taxon>
        <taxon>Termopsidae</taxon>
        <taxon>Zootermopsis</taxon>
    </lineage>
</organism>
<dbReference type="AlphaFoldDB" id="A0A067QHP5"/>
<reference evidence="2 3" key="1">
    <citation type="journal article" date="2014" name="Nat. Commun.">
        <title>Molecular traces of alternative social organization in a termite genome.</title>
        <authorList>
            <person name="Terrapon N."/>
            <person name="Li C."/>
            <person name="Robertson H.M."/>
            <person name="Ji L."/>
            <person name="Meng X."/>
            <person name="Booth W."/>
            <person name="Chen Z."/>
            <person name="Childers C.P."/>
            <person name="Glastad K.M."/>
            <person name="Gokhale K."/>
            <person name="Gowin J."/>
            <person name="Gronenberg W."/>
            <person name="Hermansen R.A."/>
            <person name="Hu H."/>
            <person name="Hunt B.G."/>
            <person name="Huylmans A.K."/>
            <person name="Khalil S.M."/>
            <person name="Mitchell R.D."/>
            <person name="Munoz-Torres M.C."/>
            <person name="Mustard J.A."/>
            <person name="Pan H."/>
            <person name="Reese J.T."/>
            <person name="Scharf M.E."/>
            <person name="Sun F."/>
            <person name="Vogel H."/>
            <person name="Xiao J."/>
            <person name="Yang W."/>
            <person name="Yang Z."/>
            <person name="Yang Z."/>
            <person name="Zhou J."/>
            <person name="Zhu J."/>
            <person name="Brent C.S."/>
            <person name="Elsik C.G."/>
            <person name="Goodisman M.A."/>
            <person name="Liberles D.A."/>
            <person name="Roe R.M."/>
            <person name="Vargo E.L."/>
            <person name="Vilcinskas A."/>
            <person name="Wang J."/>
            <person name="Bornberg-Bauer E."/>
            <person name="Korb J."/>
            <person name="Zhang G."/>
            <person name="Liebig J."/>
        </authorList>
    </citation>
    <scope>NUCLEOTIDE SEQUENCE [LARGE SCALE GENOMIC DNA]</scope>
    <source>
        <tissue evidence="2">Whole organism</tissue>
    </source>
</reference>
<dbReference type="InterPro" id="IPR027417">
    <property type="entry name" value="P-loop_NTPase"/>
</dbReference>
<keyword evidence="3" id="KW-1185">Reference proteome</keyword>
<dbReference type="Proteomes" id="UP000027135">
    <property type="component" value="Unassembled WGS sequence"/>
</dbReference>
<dbReference type="InParanoid" id="A0A067QHP5"/>
<gene>
    <name evidence="2" type="ORF">L798_04481</name>
</gene>
<feature type="domain" description="NACHT" evidence="1">
    <location>
        <begin position="52"/>
        <end position="208"/>
    </location>
</feature>
<dbReference type="InterPro" id="IPR007111">
    <property type="entry name" value="NACHT_NTPase"/>
</dbReference>
<proteinExistence type="predicted"/>
<dbReference type="EMBL" id="KK853607">
    <property type="protein sequence ID" value="KDR06089.1"/>
    <property type="molecule type" value="Genomic_DNA"/>
</dbReference>
<protein>
    <recommendedName>
        <fullName evidence="1">NACHT domain-containing protein</fullName>
    </recommendedName>
</protein>